<feature type="domain" description="DUF1206" evidence="2">
    <location>
        <begin position="37"/>
        <end position="104"/>
    </location>
</feature>
<feature type="transmembrane region" description="Helical" evidence="1">
    <location>
        <begin position="216"/>
        <end position="237"/>
    </location>
</feature>
<dbReference type="InterPro" id="IPR009597">
    <property type="entry name" value="DUF1206"/>
</dbReference>
<feature type="domain" description="DUF1206" evidence="2">
    <location>
        <begin position="214"/>
        <end position="283"/>
    </location>
</feature>
<reference evidence="3 4" key="1">
    <citation type="journal article" date="2019" name="Microorganisms">
        <title>Paenibacillus lutrae sp. nov., A Chitinolytic Species Isolated from A River Otter in Castril Natural Park, Granada, Spain.</title>
        <authorList>
            <person name="Rodriguez M."/>
            <person name="Reina J.C."/>
            <person name="Bejar V."/>
            <person name="Llamas I."/>
        </authorList>
    </citation>
    <scope>NUCLEOTIDE SEQUENCE [LARGE SCALE GENOMIC DNA]</scope>
    <source>
        <strain evidence="3 4">N10</strain>
    </source>
</reference>
<name>A0A7X3FLS3_9BACL</name>
<dbReference type="OrthoDB" id="5702018at2"/>
<keyword evidence="1" id="KW-0812">Transmembrane</keyword>
<keyword evidence="1" id="KW-0472">Membrane</keyword>
<feature type="transmembrane region" description="Helical" evidence="1">
    <location>
        <begin position="43"/>
        <end position="62"/>
    </location>
</feature>
<feature type="transmembrane region" description="Helical" evidence="1">
    <location>
        <begin position="116"/>
        <end position="137"/>
    </location>
</feature>
<dbReference type="RefSeq" id="WP_157338492.1">
    <property type="nucleotide sequence ID" value="NZ_RHLK01000017.1"/>
</dbReference>
<feature type="transmembrane region" description="Helical" evidence="1">
    <location>
        <begin position="82"/>
        <end position="104"/>
    </location>
</feature>
<proteinExistence type="predicted"/>
<accession>A0A7X3FLS3</accession>
<dbReference type="AlphaFoldDB" id="A0A7X3FLS3"/>
<feature type="domain" description="DUF1206" evidence="2">
    <location>
        <begin position="120"/>
        <end position="188"/>
    </location>
</feature>
<keyword evidence="1" id="KW-1133">Transmembrane helix</keyword>
<evidence type="ECO:0000256" key="1">
    <source>
        <dbReference type="SAM" id="Phobius"/>
    </source>
</evidence>
<evidence type="ECO:0000259" key="2">
    <source>
        <dbReference type="Pfam" id="PF06724"/>
    </source>
</evidence>
<gene>
    <name evidence="3" type="ORF">EDM21_21550</name>
</gene>
<protein>
    <submittedName>
        <fullName evidence="3">DUF1206 domain-containing protein</fullName>
    </submittedName>
</protein>
<organism evidence="3 4">
    <name type="scientific">Paenibacillus lutrae</name>
    <dbReference type="NCBI Taxonomy" id="2078573"/>
    <lineage>
        <taxon>Bacteria</taxon>
        <taxon>Bacillati</taxon>
        <taxon>Bacillota</taxon>
        <taxon>Bacilli</taxon>
        <taxon>Bacillales</taxon>
        <taxon>Paenibacillaceae</taxon>
        <taxon>Paenibacillus</taxon>
    </lineage>
</organism>
<dbReference type="EMBL" id="RHLK01000017">
    <property type="protein sequence ID" value="MVP02068.1"/>
    <property type="molecule type" value="Genomic_DNA"/>
</dbReference>
<comment type="caution">
    <text evidence="3">The sequence shown here is derived from an EMBL/GenBank/DDBJ whole genome shotgun (WGS) entry which is preliminary data.</text>
</comment>
<feature type="transmembrane region" description="Helical" evidence="1">
    <location>
        <begin position="163"/>
        <end position="184"/>
    </location>
</feature>
<evidence type="ECO:0000313" key="3">
    <source>
        <dbReference type="EMBL" id="MVP02068.1"/>
    </source>
</evidence>
<dbReference type="Proteomes" id="UP000490800">
    <property type="component" value="Unassembled WGS sequence"/>
</dbReference>
<dbReference type="Pfam" id="PF06724">
    <property type="entry name" value="DUF1206"/>
    <property type="match status" value="3"/>
</dbReference>
<keyword evidence="4" id="KW-1185">Reference proteome</keyword>
<sequence>MDKTFRNKAYHPTKNAVQHGKKAVREKASWIDKLARIGYAAKGTVYSAIGVLALLAAAGYGGEVTDKKGALAAIGSQPLGGLFLFILAVGLTGYLLWCIVQAFVDTDGEGNGWKGIAARIGTLAGGVVYGVLAITAFQTMNHSEQSAGGQEQSMTALLLQKPFGATLVAAAGAAVAGYGLYQIIKAYKVSFTKRFKKNEISAAVYRNAVRISRFGLAARGVVFGLVAFFLIRTAVLSDPSETKGVDEALAELAKQPFGNWLLGAAALGLLAYGLYLFVLARYRKTIAHHR</sequence>
<evidence type="ECO:0000313" key="4">
    <source>
        <dbReference type="Proteomes" id="UP000490800"/>
    </source>
</evidence>
<feature type="transmembrane region" description="Helical" evidence="1">
    <location>
        <begin position="257"/>
        <end position="280"/>
    </location>
</feature>